<evidence type="ECO:0000313" key="4">
    <source>
        <dbReference type="Proteomes" id="UP000316626"/>
    </source>
</evidence>
<accession>A0A544TDM7</accession>
<proteinExistence type="predicted"/>
<keyword evidence="1" id="KW-0472">Membrane</keyword>
<evidence type="ECO:0000256" key="1">
    <source>
        <dbReference type="SAM" id="Phobius"/>
    </source>
</evidence>
<keyword evidence="1" id="KW-0812">Transmembrane</keyword>
<evidence type="ECO:0000259" key="2">
    <source>
        <dbReference type="Pfam" id="PF04024"/>
    </source>
</evidence>
<dbReference type="RefSeq" id="WP_142644313.1">
    <property type="nucleotide sequence ID" value="NZ_VDGI01000046.1"/>
</dbReference>
<feature type="domain" description="Phage shock protein PspC N-terminal" evidence="2">
    <location>
        <begin position="3"/>
        <end position="54"/>
    </location>
</feature>
<dbReference type="OrthoDB" id="9815286at2"/>
<feature type="transmembrane region" description="Helical" evidence="1">
    <location>
        <begin position="34"/>
        <end position="53"/>
    </location>
</feature>
<dbReference type="InterPro" id="IPR007168">
    <property type="entry name" value="Phageshock_PspC_N"/>
</dbReference>
<sequence length="60" mass="6825">MQKLKKSSKDRVLRGVCGVVAEFFGISSTIIRLIFFFTGSISFIVYLFLAVTLENDNKLY</sequence>
<dbReference type="EMBL" id="VDGI01000046">
    <property type="protein sequence ID" value="TQR15506.1"/>
    <property type="molecule type" value="Genomic_DNA"/>
</dbReference>
<dbReference type="AlphaFoldDB" id="A0A544TDM7"/>
<name>A0A544TDM7_9BACI</name>
<dbReference type="Proteomes" id="UP000316626">
    <property type="component" value="Unassembled WGS sequence"/>
</dbReference>
<comment type="caution">
    <text evidence="3">The sequence shown here is derived from an EMBL/GenBank/DDBJ whole genome shotgun (WGS) entry which is preliminary data.</text>
</comment>
<keyword evidence="1" id="KW-1133">Transmembrane helix</keyword>
<protein>
    <submittedName>
        <fullName evidence="3">PspC domain-containing protein</fullName>
    </submittedName>
</protein>
<gene>
    <name evidence="3" type="ORF">FG384_19290</name>
</gene>
<dbReference type="Pfam" id="PF04024">
    <property type="entry name" value="PspC"/>
    <property type="match status" value="1"/>
</dbReference>
<keyword evidence="4" id="KW-1185">Reference proteome</keyword>
<evidence type="ECO:0000313" key="3">
    <source>
        <dbReference type="EMBL" id="TQR15506.1"/>
    </source>
</evidence>
<organism evidence="3 4">
    <name type="scientific">Psychrobacillus vulpis</name>
    <dbReference type="NCBI Taxonomy" id="2325572"/>
    <lineage>
        <taxon>Bacteria</taxon>
        <taxon>Bacillati</taxon>
        <taxon>Bacillota</taxon>
        <taxon>Bacilli</taxon>
        <taxon>Bacillales</taxon>
        <taxon>Bacillaceae</taxon>
        <taxon>Psychrobacillus</taxon>
    </lineage>
</organism>
<reference evidence="3 4" key="1">
    <citation type="submission" date="2019-06" db="EMBL/GenBank/DDBJ databases">
        <title>Psychrobacillus vulpis sp. nov., a new species isolated from feces of a red fox that inhabits in The Tablas de Daimiel Natural Park, Albacete, Spain.</title>
        <authorList>
            <person name="Rodriguez M."/>
            <person name="Reina J.C."/>
            <person name="Bejar V."/>
            <person name="Llamas I."/>
        </authorList>
    </citation>
    <scope>NUCLEOTIDE SEQUENCE [LARGE SCALE GENOMIC DNA]</scope>
    <source>
        <strain evidence="3 4">Z8</strain>
    </source>
</reference>